<evidence type="ECO:0000259" key="4">
    <source>
        <dbReference type="PROSITE" id="PS50004"/>
    </source>
</evidence>
<dbReference type="InterPro" id="IPR000008">
    <property type="entry name" value="C2_dom"/>
</dbReference>
<feature type="repeat" description="WD" evidence="3">
    <location>
        <begin position="1021"/>
        <end position="1062"/>
    </location>
</feature>
<dbReference type="SUPFAM" id="SSF50978">
    <property type="entry name" value="WD40 repeat-like"/>
    <property type="match status" value="2"/>
</dbReference>
<dbReference type="SMART" id="SM00239">
    <property type="entry name" value="C2"/>
    <property type="match status" value="1"/>
</dbReference>
<dbReference type="Gene3D" id="2.130.10.10">
    <property type="entry name" value="YVTN repeat-like/Quinoprotein amine dehydrogenase"/>
    <property type="match status" value="7"/>
</dbReference>
<keyword evidence="1 3" id="KW-0853">WD repeat</keyword>
<feature type="repeat" description="WD" evidence="3">
    <location>
        <begin position="978"/>
        <end position="1019"/>
    </location>
</feature>
<feature type="repeat" description="WD" evidence="3">
    <location>
        <begin position="1107"/>
        <end position="1148"/>
    </location>
</feature>
<dbReference type="InterPro" id="IPR015943">
    <property type="entry name" value="WD40/YVTN_repeat-like_dom_sf"/>
</dbReference>
<dbReference type="PROSITE" id="PS50004">
    <property type="entry name" value="C2"/>
    <property type="match status" value="1"/>
</dbReference>
<dbReference type="Proteomes" id="UP001362999">
    <property type="component" value="Unassembled WGS sequence"/>
</dbReference>
<feature type="repeat" description="WD" evidence="3">
    <location>
        <begin position="1414"/>
        <end position="1446"/>
    </location>
</feature>
<comment type="caution">
    <text evidence="6">The sequence shown here is derived from an EMBL/GenBank/DDBJ whole genome shotgun (WGS) entry which is preliminary data.</text>
</comment>
<dbReference type="InterPro" id="IPR056884">
    <property type="entry name" value="NPHP3-like_N"/>
</dbReference>
<dbReference type="InterPro" id="IPR027417">
    <property type="entry name" value="P-loop_NTPase"/>
</dbReference>
<dbReference type="Pfam" id="PF00168">
    <property type="entry name" value="C2"/>
    <property type="match status" value="1"/>
</dbReference>
<dbReference type="SUPFAM" id="SSF52540">
    <property type="entry name" value="P-loop containing nucleoside triphosphate hydrolases"/>
    <property type="match status" value="1"/>
</dbReference>
<accession>A0AAW0BVM5</accession>
<feature type="domain" description="NACHT" evidence="5">
    <location>
        <begin position="371"/>
        <end position="519"/>
    </location>
</feature>
<evidence type="ECO:0000313" key="6">
    <source>
        <dbReference type="EMBL" id="KAK7030166.1"/>
    </source>
</evidence>
<dbReference type="PROSITE" id="PS00678">
    <property type="entry name" value="WD_REPEATS_1"/>
    <property type="match status" value="3"/>
</dbReference>
<evidence type="ECO:0000256" key="1">
    <source>
        <dbReference type="ARBA" id="ARBA00022574"/>
    </source>
</evidence>
<evidence type="ECO:0000256" key="2">
    <source>
        <dbReference type="ARBA" id="ARBA00022737"/>
    </source>
</evidence>
<feature type="domain" description="C2" evidence="4">
    <location>
        <begin position="1"/>
        <end position="106"/>
    </location>
</feature>
<feature type="repeat" description="WD" evidence="3">
    <location>
        <begin position="936"/>
        <end position="977"/>
    </location>
</feature>
<dbReference type="PROSITE" id="PS50294">
    <property type="entry name" value="WD_REPEATS_REGION"/>
    <property type="match status" value="12"/>
</dbReference>
<keyword evidence="2" id="KW-0677">Repeat</keyword>
<dbReference type="Pfam" id="PF24883">
    <property type="entry name" value="NPHP3_N"/>
    <property type="match status" value="1"/>
</dbReference>
<dbReference type="InterPro" id="IPR001680">
    <property type="entry name" value="WD40_rpt"/>
</dbReference>
<dbReference type="InterPro" id="IPR020472">
    <property type="entry name" value="WD40_PAC1"/>
</dbReference>
<gene>
    <name evidence="6" type="ORF">R3P38DRAFT_2622108</name>
</gene>
<dbReference type="PANTHER" id="PTHR22847">
    <property type="entry name" value="WD40 REPEAT PROTEIN"/>
    <property type="match status" value="1"/>
</dbReference>
<organism evidence="6 7">
    <name type="scientific">Favolaschia claudopus</name>
    <dbReference type="NCBI Taxonomy" id="2862362"/>
    <lineage>
        <taxon>Eukaryota</taxon>
        <taxon>Fungi</taxon>
        <taxon>Dikarya</taxon>
        <taxon>Basidiomycota</taxon>
        <taxon>Agaricomycotina</taxon>
        <taxon>Agaricomycetes</taxon>
        <taxon>Agaricomycetidae</taxon>
        <taxon>Agaricales</taxon>
        <taxon>Marasmiineae</taxon>
        <taxon>Mycenaceae</taxon>
        <taxon>Favolaschia</taxon>
    </lineage>
</organism>
<dbReference type="CDD" id="cd00030">
    <property type="entry name" value="C2"/>
    <property type="match status" value="1"/>
</dbReference>
<keyword evidence="7" id="KW-1185">Reference proteome</keyword>
<dbReference type="InterPro" id="IPR007111">
    <property type="entry name" value="NACHT_NTPase"/>
</dbReference>
<dbReference type="PROSITE" id="PS50082">
    <property type="entry name" value="WD_REPEATS_2"/>
    <property type="match status" value="13"/>
</dbReference>
<dbReference type="CDD" id="cd00200">
    <property type="entry name" value="WD40"/>
    <property type="match status" value="2"/>
</dbReference>
<feature type="repeat" description="WD" evidence="3">
    <location>
        <begin position="1457"/>
        <end position="1489"/>
    </location>
</feature>
<dbReference type="PRINTS" id="PR00320">
    <property type="entry name" value="GPROTEINBRPT"/>
</dbReference>
<sequence length="1588" mass="174119">MSSLKLVVHKAETIKWHPGPFHSNKPPNLYVKVYHNKHRLLKTRALGRNGDPIWNSSCDFIALASSEILTFRIFHCISYLGLNMHIAEATTSIQDLIEQSCSDQSVCLDINGSRGKFRLYVSLEALTVQQAVTQQTEDISKLAIPSTTEEILAPAETINGVSASGNLSVSFNVVLSALRNIVKVGDELAKVHPYANVAWKILTGVYEVMRNQQEMDDKVIKLVEAMAKLFSFATEADLVLKKSKHVEQSILNITKQTLECALLIREYSGNGFLARSFQNFFSSTGQRIEQMTINLLELKDTFDRGISIQATVMTAQILDRVQTLGMGSDLLSPLNLRTKTASFVHCECLPGTRINIIADITEQLMTVSETPIIWLSGVAGSGKSTLATSISEYFRSLGRLGAWIRFARNDVERSDPVVVLHTIVLGLAQVHPYIEQAICKALSCDPHLVEAPIEKQFHELLLQPLDTVNEHLVGPFIVIIDALDECPQDSRRTMINLIADFFPKLPRAIRFFVTSRPEADIARGFSKVALIYEKSLTTESEDISLYVRQGLDMIRQEHDLDSRWPGEKKIGHLLSLSGNLFIWAVTALNFVGERTAFNPPKRLDTLLETPFREHKLAQLYTLALESNADWNDPEFKESAKLSLATIALSKLPLTDNVIDSILGFTDGSTAKVLKCFGAVIQWTPGQIAQTLHASFGDFLLHPPNETNPWFFQIAEANKILTSGCLRLLQKCLRFNIYDFPDSHLLNSEVPRLAESPLPNGLIYASRFWGSHLVYTEYDHHVVELLEGFLMNKFLFWLEIISVQQEVSSAATTLKIAQKYVHEKTHAIAIFLQDAQKFVAVFGPVIAQSAPHIYISGLPLTPKQSTVRGYFLSLFPHLLQYTVPSSWVKLEKVLRGHTGPVTSVAFSPDGQLIVSGSYDFTLQMWQASSGAPVGGPLQGHRHIVHCVAFSPDGRRIVSGTVDGIVQIWDTDTGAPIGDPIRHTMSVRCVAFSPDGQRIIFGSGDNTVRIWDTVTGAPIGDPLQGHTNWVISVTFSGDGQHIVSASQYAGVRIWDACTGAPVRALFENHDRHLDCVAFSPGGQHIVSGSYDQTVRIWDTNSGAKIGDPLRGHTSRITSVAFSPDGQHIVSGSEGGTVLIWDANSGAPLGNPLHGHTDGITSVGFSPDGQHIVSGSMDGTVRIWEASKDAPDLLHGSNIYFNCIAFSPDLQHIIYVYGGHTVRIWDVSRGSSIRDPLVGHINDDVCVVCVAFSPGGHRIVSGSSDSTSGYSENTVQIFDATGAPIGNPLRGHRDLVNCVAFSPDGGRIVSVSDDKTVRIWDANGGAPIGYPLRRHTDSVTCVAFSPDGQHIVSGSRDRTVRIWASRWPFISKYFEGHDNTVTSVAFSPDGQHIVSGSEDRTVRIWDANSGAPIGNPLRGHTRVITSVGFSPNGQHIVSGSKDQTVRLWDAVTCTPIGDPLWGHSGHVNCVAFSADGQHIISGSCDGTVRIWDADLSAPATELTPGQPTPSVFKHIGNPPIHSLSGPSLLPGTFENGWISSSSSRLIWVPAFLQTNFCTPWCKLVISPEQVMALDLSKFVHGKEWAKCIKDD</sequence>
<proteinExistence type="predicted"/>
<feature type="repeat" description="WD" evidence="3">
    <location>
        <begin position="1191"/>
        <end position="1232"/>
    </location>
</feature>
<name>A0AAW0BVM5_9AGAR</name>
<dbReference type="InterPro" id="IPR036322">
    <property type="entry name" value="WD40_repeat_dom_sf"/>
</dbReference>
<evidence type="ECO:0000259" key="5">
    <source>
        <dbReference type="PROSITE" id="PS50837"/>
    </source>
</evidence>
<dbReference type="InterPro" id="IPR035892">
    <property type="entry name" value="C2_domain_sf"/>
</dbReference>
<feature type="repeat" description="WD" evidence="3">
    <location>
        <begin position="1329"/>
        <end position="1360"/>
    </location>
</feature>
<dbReference type="PROSITE" id="PS50837">
    <property type="entry name" value="NACHT"/>
    <property type="match status" value="1"/>
</dbReference>
<feature type="repeat" description="WD" evidence="3">
    <location>
        <begin position="1286"/>
        <end position="1327"/>
    </location>
</feature>
<evidence type="ECO:0000313" key="7">
    <source>
        <dbReference type="Proteomes" id="UP001362999"/>
    </source>
</evidence>
<feature type="repeat" description="WD" evidence="3">
    <location>
        <begin position="1150"/>
        <end position="1182"/>
    </location>
</feature>
<evidence type="ECO:0000256" key="3">
    <source>
        <dbReference type="PROSITE-ProRule" id="PRU00221"/>
    </source>
</evidence>
<dbReference type="SUPFAM" id="SSF49562">
    <property type="entry name" value="C2 domain (Calcium/lipid-binding domain, CaLB)"/>
    <property type="match status" value="1"/>
</dbReference>
<dbReference type="Pfam" id="PF00400">
    <property type="entry name" value="WD40"/>
    <property type="match status" value="14"/>
</dbReference>
<dbReference type="Gene3D" id="3.40.50.300">
    <property type="entry name" value="P-loop containing nucleotide triphosphate hydrolases"/>
    <property type="match status" value="1"/>
</dbReference>
<reference evidence="6 7" key="1">
    <citation type="journal article" date="2024" name="J Genomics">
        <title>Draft genome sequencing and assembly of Favolaschia claudopus CIRM-BRFM 2984 isolated from oak limbs.</title>
        <authorList>
            <person name="Navarro D."/>
            <person name="Drula E."/>
            <person name="Chaduli D."/>
            <person name="Cazenave R."/>
            <person name="Ahrendt S."/>
            <person name="Wang J."/>
            <person name="Lipzen A."/>
            <person name="Daum C."/>
            <person name="Barry K."/>
            <person name="Grigoriev I.V."/>
            <person name="Favel A."/>
            <person name="Rosso M.N."/>
            <person name="Martin F."/>
        </authorList>
    </citation>
    <scope>NUCLEOTIDE SEQUENCE [LARGE SCALE GENOMIC DNA]</scope>
    <source>
        <strain evidence="6 7">CIRM-BRFM 2984</strain>
    </source>
</reference>
<dbReference type="Gene3D" id="2.60.40.150">
    <property type="entry name" value="C2 domain"/>
    <property type="match status" value="1"/>
</dbReference>
<protein>
    <submittedName>
        <fullName evidence="6">WD40 repeat-like protein</fullName>
    </submittedName>
</protein>
<dbReference type="InterPro" id="IPR019775">
    <property type="entry name" value="WD40_repeat_CS"/>
</dbReference>
<dbReference type="GO" id="GO:1990234">
    <property type="term" value="C:transferase complex"/>
    <property type="evidence" value="ECO:0007669"/>
    <property type="project" value="UniProtKB-ARBA"/>
</dbReference>
<dbReference type="SMART" id="SM00320">
    <property type="entry name" value="WD40"/>
    <property type="match status" value="14"/>
</dbReference>
<feature type="repeat" description="WD" evidence="3">
    <location>
        <begin position="1371"/>
        <end position="1412"/>
    </location>
</feature>
<dbReference type="PANTHER" id="PTHR22847:SF637">
    <property type="entry name" value="WD REPEAT DOMAIN 5B"/>
    <property type="match status" value="1"/>
</dbReference>
<dbReference type="EMBL" id="JAWWNJ010000026">
    <property type="protein sequence ID" value="KAK7030166.1"/>
    <property type="molecule type" value="Genomic_DNA"/>
</dbReference>
<feature type="repeat" description="WD" evidence="3">
    <location>
        <begin position="893"/>
        <end position="934"/>
    </location>
</feature>
<feature type="repeat" description="WD" evidence="3">
    <location>
        <begin position="1064"/>
        <end position="1105"/>
    </location>
</feature>